<dbReference type="GO" id="GO:0003676">
    <property type="term" value="F:nucleic acid binding"/>
    <property type="evidence" value="ECO:0007669"/>
    <property type="project" value="InterPro"/>
</dbReference>
<organism evidence="2 3">
    <name type="scientific">Cryptotermes secundus</name>
    <dbReference type="NCBI Taxonomy" id="105785"/>
    <lineage>
        <taxon>Eukaryota</taxon>
        <taxon>Metazoa</taxon>
        <taxon>Ecdysozoa</taxon>
        <taxon>Arthropoda</taxon>
        <taxon>Hexapoda</taxon>
        <taxon>Insecta</taxon>
        <taxon>Pterygota</taxon>
        <taxon>Neoptera</taxon>
        <taxon>Polyneoptera</taxon>
        <taxon>Dictyoptera</taxon>
        <taxon>Blattodea</taxon>
        <taxon>Blattoidea</taxon>
        <taxon>Termitoidae</taxon>
        <taxon>Kalotermitidae</taxon>
        <taxon>Cryptotermitinae</taxon>
        <taxon>Cryptotermes</taxon>
    </lineage>
</organism>
<dbReference type="EMBL" id="NEVH01016328">
    <property type="protein sequence ID" value="PNF25678.1"/>
    <property type="molecule type" value="Genomic_DNA"/>
</dbReference>
<proteinExistence type="predicted"/>
<keyword evidence="3" id="KW-1185">Reference proteome</keyword>
<dbReference type="Proteomes" id="UP000235965">
    <property type="component" value="Unassembled WGS sequence"/>
</dbReference>
<dbReference type="InParanoid" id="A0A2J7QAQ6"/>
<evidence type="ECO:0000313" key="2">
    <source>
        <dbReference type="EMBL" id="PNF25678.1"/>
    </source>
</evidence>
<dbReference type="InterPro" id="IPR036397">
    <property type="entry name" value="RNaseH_sf"/>
</dbReference>
<keyword evidence="1" id="KW-0812">Transmembrane</keyword>
<feature type="transmembrane region" description="Helical" evidence="1">
    <location>
        <begin position="100"/>
        <end position="120"/>
    </location>
</feature>
<keyword evidence="1" id="KW-1133">Transmembrane helix</keyword>
<name>A0A2J7QAQ6_9NEOP</name>
<reference evidence="2 3" key="1">
    <citation type="submission" date="2017-12" db="EMBL/GenBank/DDBJ databases">
        <title>Hemimetabolous genomes reveal molecular basis of termite eusociality.</title>
        <authorList>
            <person name="Harrison M.C."/>
            <person name="Jongepier E."/>
            <person name="Robertson H.M."/>
            <person name="Arning N."/>
            <person name="Bitard-Feildel T."/>
            <person name="Chao H."/>
            <person name="Childers C.P."/>
            <person name="Dinh H."/>
            <person name="Doddapaneni H."/>
            <person name="Dugan S."/>
            <person name="Gowin J."/>
            <person name="Greiner C."/>
            <person name="Han Y."/>
            <person name="Hu H."/>
            <person name="Hughes D.S.T."/>
            <person name="Huylmans A.-K."/>
            <person name="Kemena C."/>
            <person name="Kremer L.P.M."/>
            <person name="Lee S.L."/>
            <person name="Lopez-Ezquerra A."/>
            <person name="Mallet L."/>
            <person name="Monroy-Kuhn J.M."/>
            <person name="Moser A."/>
            <person name="Murali S.C."/>
            <person name="Muzny D.M."/>
            <person name="Otani S."/>
            <person name="Piulachs M.-D."/>
            <person name="Poelchau M."/>
            <person name="Qu J."/>
            <person name="Schaub F."/>
            <person name="Wada-Katsumata A."/>
            <person name="Worley K.C."/>
            <person name="Xie Q."/>
            <person name="Ylla G."/>
            <person name="Poulsen M."/>
            <person name="Gibbs R.A."/>
            <person name="Schal C."/>
            <person name="Richards S."/>
            <person name="Belles X."/>
            <person name="Korb J."/>
            <person name="Bornberg-Bauer E."/>
        </authorList>
    </citation>
    <scope>NUCLEOTIDE SEQUENCE [LARGE SCALE GENOMIC DNA]</scope>
    <source>
        <tissue evidence="2">Whole body</tissue>
    </source>
</reference>
<sequence length="124" mass="14378">MGLSMEEKVFIVEYYFRSYGSGRQTTRFLFFELPDVIVQKPLHSTRMTLWCAISAHGILGPYFIEDEEGNALTVTREPYRDMVIGPFLQDLRRFSRARGLHMNTVVLTGRLFISLLYILAHTVL</sequence>
<comment type="caution">
    <text evidence="2">The sequence shown here is derived from an EMBL/GenBank/DDBJ whole genome shotgun (WGS) entry which is preliminary data.</text>
</comment>
<dbReference type="AlphaFoldDB" id="A0A2J7QAQ6"/>
<dbReference type="Gene3D" id="3.30.420.10">
    <property type="entry name" value="Ribonuclease H-like superfamily/Ribonuclease H"/>
    <property type="match status" value="1"/>
</dbReference>
<gene>
    <name evidence="2" type="ORF">B7P43_G16267</name>
</gene>
<protein>
    <submittedName>
        <fullName evidence="2">Uncharacterized protein</fullName>
    </submittedName>
</protein>
<accession>A0A2J7QAQ6</accession>
<keyword evidence="1" id="KW-0472">Membrane</keyword>
<evidence type="ECO:0000313" key="3">
    <source>
        <dbReference type="Proteomes" id="UP000235965"/>
    </source>
</evidence>
<evidence type="ECO:0000256" key="1">
    <source>
        <dbReference type="SAM" id="Phobius"/>
    </source>
</evidence>